<keyword evidence="8" id="KW-1015">Disulfide bond</keyword>
<dbReference type="PROSITE" id="PS50835">
    <property type="entry name" value="IG_LIKE"/>
    <property type="match status" value="4"/>
</dbReference>
<evidence type="ECO:0000256" key="12">
    <source>
        <dbReference type="SAM" id="SignalP"/>
    </source>
</evidence>
<feature type="signal peptide" evidence="12">
    <location>
        <begin position="1"/>
        <end position="23"/>
    </location>
</feature>
<evidence type="ECO:0000313" key="15">
    <source>
        <dbReference type="EMBL" id="KAK2815170.1"/>
    </source>
</evidence>
<organism evidence="15 16">
    <name type="scientific">Tachysurus vachellii</name>
    <name type="common">Darkbarbel catfish</name>
    <name type="synonym">Pelteobagrus vachellii</name>
    <dbReference type="NCBI Taxonomy" id="175792"/>
    <lineage>
        <taxon>Eukaryota</taxon>
        <taxon>Metazoa</taxon>
        <taxon>Chordata</taxon>
        <taxon>Craniata</taxon>
        <taxon>Vertebrata</taxon>
        <taxon>Euteleostomi</taxon>
        <taxon>Actinopterygii</taxon>
        <taxon>Neopterygii</taxon>
        <taxon>Teleostei</taxon>
        <taxon>Ostariophysi</taxon>
        <taxon>Siluriformes</taxon>
        <taxon>Bagridae</taxon>
        <taxon>Tachysurus</taxon>
    </lineage>
</organism>
<keyword evidence="6 11" id="KW-1133">Transmembrane helix</keyword>
<dbReference type="Pfam" id="PF00041">
    <property type="entry name" value="fn3"/>
    <property type="match status" value="2"/>
</dbReference>
<dbReference type="SUPFAM" id="SSF48726">
    <property type="entry name" value="Immunoglobulin"/>
    <property type="match status" value="4"/>
</dbReference>
<comment type="caution">
    <text evidence="15">The sequence shown here is derived from an EMBL/GenBank/DDBJ whole genome shotgun (WGS) entry which is preliminary data.</text>
</comment>
<feature type="domain" description="Ig-like" evidence="13">
    <location>
        <begin position="28"/>
        <end position="108"/>
    </location>
</feature>
<dbReference type="InterPro" id="IPR036179">
    <property type="entry name" value="Ig-like_dom_sf"/>
</dbReference>
<dbReference type="SMART" id="SM00408">
    <property type="entry name" value="IGc2"/>
    <property type="match status" value="4"/>
</dbReference>
<dbReference type="PRINTS" id="PR01838">
    <property type="entry name" value="NCAMFAMILY"/>
</dbReference>
<dbReference type="PANTHER" id="PTHR45080:SF29">
    <property type="entry name" value="NEURAL CELL ADHESION MOLECULE 1-LIKE ISOFORM X1"/>
    <property type="match status" value="1"/>
</dbReference>
<dbReference type="Pfam" id="PF07679">
    <property type="entry name" value="I-set"/>
    <property type="match status" value="2"/>
</dbReference>
<dbReference type="PANTHER" id="PTHR45080">
    <property type="entry name" value="CONTACTIN 5"/>
    <property type="match status" value="1"/>
</dbReference>
<dbReference type="SMART" id="SM00060">
    <property type="entry name" value="FN3"/>
    <property type="match status" value="2"/>
</dbReference>
<dbReference type="Gene3D" id="2.60.40.10">
    <property type="entry name" value="Immunoglobulins"/>
    <property type="match status" value="6"/>
</dbReference>
<dbReference type="InterPro" id="IPR050958">
    <property type="entry name" value="Cell_Adh-Cytoskel_Orgn"/>
</dbReference>
<dbReference type="GO" id="GO:0008046">
    <property type="term" value="F:axon guidance receptor activity"/>
    <property type="evidence" value="ECO:0007669"/>
    <property type="project" value="TreeGrafter"/>
</dbReference>
<sequence length="699" mass="77627">MDMSAVTLTIFGFICILSTLTDATTEEPKVELLTQSNDVVVGSTVLLFCRANKATTFKWLKDGEDLEDNIEDEEEKSKLTLKNVKLSDSGNYTCLGDFEGDEHEQIISIYVYETPNFGLTKTYHEFLVNHTAHVPCLVTGKPEVEINWYWNNILVINNETNNLNVLRDGTLQITNIQRENHGTYVCEGKIKRRPKSQTLNISVVVNVPPTVIVRGENAKVVAGPNRSVSLTCLVTGTPHPVITWEMPDTSDSSRYIYNSDKSKLTIPGVAREDSGKYVCTGANKIGKDNAIFTLDVSEIPSVHLSKSEMVVKPGDSVSVFCNASGHPKPTIQWLNKSRKGGMSSTGRVRAVESQLQIENVVISDGGDYSCKATNEAGSNTQKFMLMTSPGEPTSFTLSPGPSAFRIMLQKPVLDGGSPITQYIIQWKNKSQEYWNEIAIPYSGPLEVTSLEPYTEYFVRFAAKNKHFLGGFSDEGKIRTLARREPEVPELLADEGQIEKNTYSVPFKQLSNGGSPIKYYVVRYRMRKEGEPWREKETDANSTRIHLQNLEYDSDYEAEIFAVNVNGFSKTEKVYFTIPQASHSLGKGGVAAIVLVIFLLMLFGVDALCCYTNHCGMINFLARKLFGPNMSETKSMEEGVFNNVAVTMNGLEKQRGSIPKLQPQNKTGNGVRPDVTCDKAPLTKFEKEPANADSVNEARL</sequence>
<keyword evidence="7 11" id="KW-0472">Membrane</keyword>
<evidence type="ECO:0000256" key="11">
    <source>
        <dbReference type="SAM" id="Phobius"/>
    </source>
</evidence>
<dbReference type="InterPro" id="IPR013098">
    <property type="entry name" value="Ig_I-set"/>
</dbReference>
<evidence type="ECO:0000256" key="6">
    <source>
        <dbReference type="ARBA" id="ARBA00022989"/>
    </source>
</evidence>
<dbReference type="CDD" id="cd00063">
    <property type="entry name" value="FN3"/>
    <property type="match status" value="2"/>
</dbReference>
<evidence type="ECO:0008006" key="17">
    <source>
        <dbReference type="Google" id="ProtNLM"/>
    </source>
</evidence>
<dbReference type="GO" id="GO:0050808">
    <property type="term" value="P:synapse organization"/>
    <property type="evidence" value="ECO:0007669"/>
    <property type="project" value="TreeGrafter"/>
</dbReference>
<evidence type="ECO:0000256" key="9">
    <source>
        <dbReference type="ARBA" id="ARBA00023180"/>
    </source>
</evidence>
<evidence type="ECO:0000259" key="14">
    <source>
        <dbReference type="PROSITE" id="PS50853"/>
    </source>
</evidence>
<dbReference type="InterPro" id="IPR007110">
    <property type="entry name" value="Ig-like_dom"/>
</dbReference>
<dbReference type="AlphaFoldDB" id="A0AA88IEW1"/>
<evidence type="ECO:0000256" key="7">
    <source>
        <dbReference type="ARBA" id="ARBA00023136"/>
    </source>
</evidence>
<feature type="transmembrane region" description="Helical" evidence="11">
    <location>
        <begin position="588"/>
        <end position="610"/>
    </location>
</feature>
<evidence type="ECO:0000259" key="13">
    <source>
        <dbReference type="PROSITE" id="PS50835"/>
    </source>
</evidence>
<keyword evidence="5" id="KW-0130">Cell adhesion</keyword>
<evidence type="ECO:0000256" key="10">
    <source>
        <dbReference type="ARBA" id="ARBA00023319"/>
    </source>
</evidence>
<evidence type="ECO:0000256" key="8">
    <source>
        <dbReference type="ARBA" id="ARBA00023157"/>
    </source>
</evidence>
<evidence type="ECO:0000256" key="4">
    <source>
        <dbReference type="ARBA" id="ARBA00022737"/>
    </source>
</evidence>
<dbReference type="FunFam" id="2.60.40.10:FF:000017">
    <property type="entry name" value="Down syndrome cell adhesion molecule b"/>
    <property type="match status" value="1"/>
</dbReference>
<evidence type="ECO:0000256" key="2">
    <source>
        <dbReference type="ARBA" id="ARBA00022692"/>
    </source>
</evidence>
<feature type="domain" description="Ig-like" evidence="13">
    <location>
        <begin position="300"/>
        <end position="387"/>
    </location>
</feature>
<dbReference type="EMBL" id="JAVHJS010000026">
    <property type="protein sequence ID" value="KAK2815170.1"/>
    <property type="molecule type" value="Genomic_DNA"/>
</dbReference>
<protein>
    <recommendedName>
        <fullName evidence="17">Neural cell adhesion molecule 1</fullName>
    </recommendedName>
</protein>
<dbReference type="InterPro" id="IPR036116">
    <property type="entry name" value="FN3_sf"/>
</dbReference>
<evidence type="ECO:0000256" key="3">
    <source>
        <dbReference type="ARBA" id="ARBA00022729"/>
    </source>
</evidence>
<evidence type="ECO:0000256" key="5">
    <source>
        <dbReference type="ARBA" id="ARBA00022889"/>
    </source>
</evidence>
<feature type="domain" description="Fibronectin type-III" evidence="14">
    <location>
        <begin position="388"/>
        <end position="482"/>
    </location>
</feature>
<keyword evidence="16" id="KW-1185">Reference proteome</keyword>
<accession>A0AA88IEW1</accession>
<dbReference type="Proteomes" id="UP001187315">
    <property type="component" value="Unassembled WGS sequence"/>
</dbReference>
<comment type="subcellular location">
    <subcellularLocation>
        <location evidence="1">Membrane</location>
        <topology evidence="1">Single-pass membrane protein</topology>
    </subcellularLocation>
</comment>
<dbReference type="GO" id="GO:0030424">
    <property type="term" value="C:axon"/>
    <property type="evidence" value="ECO:0007669"/>
    <property type="project" value="TreeGrafter"/>
</dbReference>
<dbReference type="GO" id="GO:0043025">
    <property type="term" value="C:neuronal cell body"/>
    <property type="evidence" value="ECO:0007669"/>
    <property type="project" value="TreeGrafter"/>
</dbReference>
<dbReference type="GO" id="GO:0005886">
    <property type="term" value="C:plasma membrane"/>
    <property type="evidence" value="ECO:0007669"/>
    <property type="project" value="TreeGrafter"/>
</dbReference>
<dbReference type="InterPro" id="IPR003598">
    <property type="entry name" value="Ig_sub2"/>
</dbReference>
<feature type="domain" description="Ig-like" evidence="13">
    <location>
        <begin position="209"/>
        <end position="297"/>
    </location>
</feature>
<dbReference type="SMART" id="SM00409">
    <property type="entry name" value="IG"/>
    <property type="match status" value="4"/>
</dbReference>
<dbReference type="CDD" id="cd00096">
    <property type="entry name" value="Ig"/>
    <property type="match status" value="1"/>
</dbReference>
<dbReference type="InterPro" id="IPR003599">
    <property type="entry name" value="Ig_sub"/>
</dbReference>
<dbReference type="PROSITE" id="PS50853">
    <property type="entry name" value="FN3"/>
    <property type="match status" value="2"/>
</dbReference>
<keyword evidence="4" id="KW-0677">Repeat</keyword>
<keyword evidence="10" id="KW-0393">Immunoglobulin domain</keyword>
<name>A0AA88IEW1_TACVA</name>
<gene>
    <name evidence="15" type="ORF">Q7C36_023436</name>
</gene>
<dbReference type="Pfam" id="PF13927">
    <property type="entry name" value="Ig_3"/>
    <property type="match status" value="2"/>
</dbReference>
<reference evidence="15" key="1">
    <citation type="submission" date="2023-08" db="EMBL/GenBank/DDBJ databases">
        <title>Pelteobagrus vachellii genome.</title>
        <authorList>
            <person name="Liu H."/>
        </authorList>
    </citation>
    <scope>NUCLEOTIDE SEQUENCE</scope>
    <source>
        <strain evidence="15">PRFRI_2022a</strain>
        <tissue evidence="15">Muscle</tissue>
    </source>
</reference>
<dbReference type="InterPro" id="IPR013783">
    <property type="entry name" value="Ig-like_fold"/>
</dbReference>
<feature type="domain" description="Ig-like" evidence="13">
    <location>
        <begin position="115"/>
        <end position="202"/>
    </location>
</feature>
<keyword evidence="9" id="KW-0325">Glycoprotein</keyword>
<evidence type="ECO:0000313" key="16">
    <source>
        <dbReference type="Proteomes" id="UP001187315"/>
    </source>
</evidence>
<dbReference type="GO" id="GO:0007156">
    <property type="term" value="P:homophilic cell adhesion via plasma membrane adhesion molecules"/>
    <property type="evidence" value="ECO:0007669"/>
    <property type="project" value="TreeGrafter"/>
</dbReference>
<dbReference type="InterPro" id="IPR003961">
    <property type="entry name" value="FN3_dom"/>
</dbReference>
<feature type="domain" description="Fibronectin type-III" evidence="14">
    <location>
        <begin position="484"/>
        <end position="580"/>
    </location>
</feature>
<evidence type="ECO:0000256" key="1">
    <source>
        <dbReference type="ARBA" id="ARBA00004167"/>
    </source>
</evidence>
<proteinExistence type="predicted"/>
<keyword evidence="2 11" id="KW-0812">Transmembrane</keyword>
<dbReference type="InterPro" id="IPR009138">
    <property type="entry name" value="Neural_cell_adh"/>
</dbReference>
<keyword evidence="3 12" id="KW-0732">Signal</keyword>
<feature type="chain" id="PRO_5041667489" description="Neural cell adhesion molecule 1" evidence="12">
    <location>
        <begin position="24"/>
        <end position="699"/>
    </location>
</feature>
<dbReference type="SUPFAM" id="SSF49265">
    <property type="entry name" value="Fibronectin type III"/>
    <property type="match status" value="1"/>
</dbReference>